<name>A0A6I2MHK8_9BACI</name>
<protein>
    <recommendedName>
        <fullName evidence="3">Enoyl-CoA hydratase/isomerase family protein</fullName>
    </recommendedName>
</protein>
<dbReference type="Gene3D" id="3.90.226.10">
    <property type="entry name" value="2-enoyl-CoA Hydratase, Chain A, domain 1"/>
    <property type="match status" value="1"/>
</dbReference>
<accession>A0A6I2MHK8</accession>
<gene>
    <name evidence="1" type="ORF">GJU41_23205</name>
</gene>
<proteinExistence type="predicted"/>
<sequence length="257" mass="28963">MKVKVTVCDRIAQVQFDSPPLNLLSNKAKCEIKDLFQSLGADKDVSVILFESTGEHFCCGADLKEFPDRIKNNESEKAWIEGHEMLQAIMNTPQPTIACVHGNALGGGAELASAFDIRLFAHDVIFGYPEITRTVYPGNGGFERLIQLCGKANALYLLLTGERMKASDMLRMGIANKIVERDQLKKEGKKVAELLASYSFTTVKTIKQAMKDYKNAEQFYQKGMDYFSALHQTEHIKESLNAFFEKRKPVYHQKLKD</sequence>
<organism evidence="1 2">
    <name type="scientific">Metabacillus idriensis</name>
    <dbReference type="NCBI Taxonomy" id="324768"/>
    <lineage>
        <taxon>Bacteria</taxon>
        <taxon>Bacillati</taxon>
        <taxon>Bacillota</taxon>
        <taxon>Bacilli</taxon>
        <taxon>Bacillales</taxon>
        <taxon>Bacillaceae</taxon>
        <taxon>Metabacillus</taxon>
    </lineage>
</organism>
<dbReference type="AlphaFoldDB" id="A0A6I2MHK8"/>
<keyword evidence="2" id="KW-1185">Reference proteome</keyword>
<reference evidence="1 2" key="1">
    <citation type="submission" date="2019-11" db="EMBL/GenBank/DDBJ databases">
        <title>Bacillus idriensis genome.</title>
        <authorList>
            <person name="Konopka E.N."/>
            <person name="Newman J.D."/>
        </authorList>
    </citation>
    <scope>NUCLEOTIDE SEQUENCE [LARGE SCALE GENOMIC DNA]</scope>
    <source>
        <strain evidence="1 2">DSM 19097</strain>
    </source>
</reference>
<dbReference type="EMBL" id="WKKF01000018">
    <property type="protein sequence ID" value="MRX56854.1"/>
    <property type="molecule type" value="Genomic_DNA"/>
</dbReference>
<dbReference type="Proteomes" id="UP000441585">
    <property type="component" value="Unassembled WGS sequence"/>
</dbReference>
<dbReference type="CDD" id="cd06558">
    <property type="entry name" value="crotonase-like"/>
    <property type="match status" value="1"/>
</dbReference>
<dbReference type="PANTHER" id="PTHR11941">
    <property type="entry name" value="ENOYL-COA HYDRATASE-RELATED"/>
    <property type="match status" value="1"/>
</dbReference>
<dbReference type="SUPFAM" id="SSF52096">
    <property type="entry name" value="ClpP/crotonase"/>
    <property type="match status" value="1"/>
</dbReference>
<dbReference type="InterPro" id="IPR029045">
    <property type="entry name" value="ClpP/crotonase-like_dom_sf"/>
</dbReference>
<evidence type="ECO:0000313" key="1">
    <source>
        <dbReference type="EMBL" id="MRX56854.1"/>
    </source>
</evidence>
<evidence type="ECO:0008006" key="3">
    <source>
        <dbReference type="Google" id="ProtNLM"/>
    </source>
</evidence>
<dbReference type="GO" id="GO:0006635">
    <property type="term" value="P:fatty acid beta-oxidation"/>
    <property type="evidence" value="ECO:0007669"/>
    <property type="project" value="TreeGrafter"/>
</dbReference>
<comment type="caution">
    <text evidence="1">The sequence shown here is derived from an EMBL/GenBank/DDBJ whole genome shotgun (WGS) entry which is preliminary data.</text>
</comment>
<dbReference type="InterPro" id="IPR001753">
    <property type="entry name" value="Enoyl-CoA_hydra/iso"/>
</dbReference>
<dbReference type="GO" id="GO:0003824">
    <property type="term" value="F:catalytic activity"/>
    <property type="evidence" value="ECO:0007669"/>
    <property type="project" value="UniProtKB-ARBA"/>
</dbReference>
<dbReference type="PANTHER" id="PTHR11941:SF54">
    <property type="entry name" value="ENOYL-COA HYDRATASE, MITOCHONDRIAL"/>
    <property type="match status" value="1"/>
</dbReference>
<dbReference type="Pfam" id="PF00378">
    <property type="entry name" value="ECH_1"/>
    <property type="match status" value="1"/>
</dbReference>
<dbReference type="RefSeq" id="WP_154319712.1">
    <property type="nucleotide sequence ID" value="NZ_CAJFZX010000011.1"/>
</dbReference>
<evidence type="ECO:0000313" key="2">
    <source>
        <dbReference type="Proteomes" id="UP000441585"/>
    </source>
</evidence>